<evidence type="ECO:0000313" key="1">
    <source>
        <dbReference type="EMBL" id="KAI4352809.1"/>
    </source>
</evidence>
<protein>
    <submittedName>
        <fullName evidence="1">Uncharacterized protein</fullName>
    </submittedName>
</protein>
<comment type="caution">
    <text evidence="1">The sequence shown here is derived from an EMBL/GenBank/DDBJ whole genome shotgun (WGS) entry which is preliminary data.</text>
</comment>
<organism evidence="1 2">
    <name type="scientific">Bauhinia variegata</name>
    <name type="common">Purple orchid tree</name>
    <name type="synonym">Phanera variegata</name>
    <dbReference type="NCBI Taxonomy" id="167791"/>
    <lineage>
        <taxon>Eukaryota</taxon>
        <taxon>Viridiplantae</taxon>
        <taxon>Streptophyta</taxon>
        <taxon>Embryophyta</taxon>
        <taxon>Tracheophyta</taxon>
        <taxon>Spermatophyta</taxon>
        <taxon>Magnoliopsida</taxon>
        <taxon>eudicotyledons</taxon>
        <taxon>Gunneridae</taxon>
        <taxon>Pentapetalae</taxon>
        <taxon>rosids</taxon>
        <taxon>fabids</taxon>
        <taxon>Fabales</taxon>
        <taxon>Fabaceae</taxon>
        <taxon>Cercidoideae</taxon>
        <taxon>Cercideae</taxon>
        <taxon>Bauhiniinae</taxon>
        <taxon>Bauhinia</taxon>
    </lineage>
</organism>
<accession>A0ACB9PXR7</accession>
<keyword evidence="2" id="KW-1185">Reference proteome</keyword>
<dbReference type="EMBL" id="CM039428">
    <property type="protein sequence ID" value="KAI4352809.1"/>
    <property type="molecule type" value="Genomic_DNA"/>
</dbReference>
<reference evidence="1 2" key="1">
    <citation type="journal article" date="2022" name="DNA Res.">
        <title>Chromosomal-level genome assembly of the orchid tree Bauhinia variegata (Leguminosae; Cercidoideae) supports the allotetraploid origin hypothesis of Bauhinia.</title>
        <authorList>
            <person name="Zhong Y."/>
            <person name="Chen Y."/>
            <person name="Zheng D."/>
            <person name="Pang J."/>
            <person name="Liu Y."/>
            <person name="Luo S."/>
            <person name="Meng S."/>
            <person name="Qian L."/>
            <person name="Wei D."/>
            <person name="Dai S."/>
            <person name="Zhou R."/>
        </authorList>
    </citation>
    <scope>NUCLEOTIDE SEQUENCE [LARGE SCALE GENOMIC DNA]</scope>
    <source>
        <strain evidence="1">BV-YZ2020</strain>
    </source>
</reference>
<gene>
    <name evidence="1" type="ORF">L6164_007027</name>
</gene>
<proteinExistence type="predicted"/>
<evidence type="ECO:0000313" key="2">
    <source>
        <dbReference type="Proteomes" id="UP000828941"/>
    </source>
</evidence>
<sequence length="264" mass="29907">MMRRSNLRGIGQRCFLLFWEKKTLSDAGVLLETSLRAKQLECPPSVRYYHQITKTKHQKISHPSFEPFSSPSFSSLNSSSSSSKMGIIDWYLRKLESHPVLTKSISSSFIFIAADLTSQMITLEPSGSFDLKRILRMAMYGLLILGPAQHMWFNFMSKVLPKRDVASTLKKILMGQAIFGPTVNSVFFSYNAALQGESGPEIVARLKRDLIPTLLRGAIYWPICDFLTFKFLAVHLQPLANSSFAYIWTIYLTYMANLKGVRTA</sequence>
<dbReference type="Proteomes" id="UP000828941">
    <property type="component" value="Chromosome 3"/>
</dbReference>
<name>A0ACB9PXR7_BAUVA</name>